<dbReference type="PATRIC" id="fig|472175.3.peg.850"/>
<proteinExistence type="predicted"/>
<gene>
    <name evidence="2" type="ORF">EL18_00838</name>
</gene>
<dbReference type="RefSeq" id="WP_036480039.1">
    <property type="nucleotide sequence ID" value="NZ_JMQM01000001.1"/>
</dbReference>
<dbReference type="Proteomes" id="UP000053675">
    <property type="component" value="Unassembled WGS sequence"/>
</dbReference>
<keyword evidence="3" id="KW-1185">Reference proteome</keyword>
<feature type="signal peptide" evidence="1">
    <location>
        <begin position="1"/>
        <end position="19"/>
    </location>
</feature>
<sequence length="142" mass="15084">MRTYASVITAAILSAVASAAPAQDAQTRSTALRIELNAAAPVDNACRLTFVATNGLEQDIGKAAFEFAIFNSDGLVERLSVLDFQDLPSGRTKVRQFDLANIACENVSRILVNDAKSCEGAEPTACLDQLEATTKAEIEFGT</sequence>
<evidence type="ECO:0000313" key="2">
    <source>
        <dbReference type="EMBL" id="KFB09819.1"/>
    </source>
</evidence>
<dbReference type="eggNOG" id="ENOG50330WR">
    <property type="taxonomic scope" value="Bacteria"/>
</dbReference>
<evidence type="ECO:0008006" key="4">
    <source>
        <dbReference type="Google" id="ProtNLM"/>
    </source>
</evidence>
<dbReference type="OrthoDB" id="7707524at2"/>
<dbReference type="STRING" id="472175.EL18_00838"/>
<evidence type="ECO:0000313" key="3">
    <source>
        <dbReference type="Proteomes" id="UP000053675"/>
    </source>
</evidence>
<keyword evidence="1" id="KW-0732">Signal</keyword>
<feature type="chain" id="PRO_5001783298" description="Tat pathway signal sequence domain protein" evidence="1">
    <location>
        <begin position="20"/>
        <end position="142"/>
    </location>
</feature>
<dbReference type="AlphaFoldDB" id="A0A084UA33"/>
<organism evidence="2 3">
    <name type="scientific">Nitratireductor basaltis</name>
    <dbReference type="NCBI Taxonomy" id="472175"/>
    <lineage>
        <taxon>Bacteria</taxon>
        <taxon>Pseudomonadati</taxon>
        <taxon>Pseudomonadota</taxon>
        <taxon>Alphaproteobacteria</taxon>
        <taxon>Hyphomicrobiales</taxon>
        <taxon>Phyllobacteriaceae</taxon>
        <taxon>Nitratireductor</taxon>
    </lineage>
</organism>
<name>A0A084UA33_9HYPH</name>
<reference evidence="2 3" key="1">
    <citation type="submission" date="2014-05" db="EMBL/GenBank/DDBJ databases">
        <title>Draft Genome Sequence of Nitratireductor basaltis Strain UMTGB225, A Marine Bacterium Isolated from Green Barrel Tunicate.</title>
        <authorList>
            <person name="Gan H.Y."/>
        </authorList>
    </citation>
    <scope>NUCLEOTIDE SEQUENCE [LARGE SCALE GENOMIC DNA]</scope>
    <source>
        <strain evidence="2 3">UMTGB225</strain>
    </source>
</reference>
<dbReference type="EMBL" id="JMQM01000001">
    <property type="protein sequence ID" value="KFB09819.1"/>
    <property type="molecule type" value="Genomic_DNA"/>
</dbReference>
<evidence type="ECO:0000256" key="1">
    <source>
        <dbReference type="SAM" id="SignalP"/>
    </source>
</evidence>
<comment type="caution">
    <text evidence="2">The sequence shown here is derived from an EMBL/GenBank/DDBJ whole genome shotgun (WGS) entry which is preliminary data.</text>
</comment>
<accession>A0A084UA33</accession>
<protein>
    <recommendedName>
        <fullName evidence="4">Tat pathway signal sequence domain protein</fullName>
    </recommendedName>
</protein>